<reference evidence="4" key="1">
    <citation type="journal article" date="2019" name="Int. J. Syst. Evol. Microbiol.">
        <title>The Global Catalogue of Microorganisms (GCM) 10K type strain sequencing project: providing services to taxonomists for standard genome sequencing and annotation.</title>
        <authorList>
            <consortium name="The Broad Institute Genomics Platform"/>
            <consortium name="The Broad Institute Genome Sequencing Center for Infectious Disease"/>
            <person name="Wu L."/>
            <person name="Ma J."/>
        </authorList>
    </citation>
    <scope>NUCLEOTIDE SEQUENCE [LARGE SCALE GENOMIC DNA]</scope>
    <source>
        <strain evidence="4">CGMCC 4.7198</strain>
    </source>
</reference>
<comment type="caution">
    <text evidence="3">The sequence shown here is derived from an EMBL/GenBank/DDBJ whole genome shotgun (WGS) entry which is preliminary data.</text>
</comment>
<dbReference type="RefSeq" id="WP_377036127.1">
    <property type="nucleotide sequence ID" value="NZ_JBHSQL010000017.1"/>
</dbReference>
<evidence type="ECO:0000259" key="2">
    <source>
        <dbReference type="Pfam" id="PF16078"/>
    </source>
</evidence>
<sequence length="78" mass="8083">MAESDSPLPDFGTNQWLVEEMYERYKTDPKSVDASWSRLFEGGGTTPASAPTAAATTKAAPAATAVKTPAAPAKPAAK</sequence>
<name>A0ABW1QRD5_9ACTN</name>
<evidence type="ECO:0000313" key="3">
    <source>
        <dbReference type="EMBL" id="MFC6151347.1"/>
    </source>
</evidence>
<organism evidence="3 4">
    <name type="scientific">Mumia xiangluensis</name>
    <dbReference type="NCBI Taxonomy" id="1678900"/>
    <lineage>
        <taxon>Bacteria</taxon>
        <taxon>Bacillati</taxon>
        <taxon>Actinomycetota</taxon>
        <taxon>Actinomycetes</taxon>
        <taxon>Propionibacteriales</taxon>
        <taxon>Nocardioidaceae</taxon>
        <taxon>Mumia</taxon>
    </lineage>
</organism>
<dbReference type="Pfam" id="PF16078">
    <property type="entry name" value="2-oxogl_dehyd_N"/>
    <property type="match status" value="1"/>
</dbReference>
<dbReference type="InterPro" id="IPR032106">
    <property type="entry name" value="2-oxogl_dehyd_N"/>
</dbReference>
<feature type="domain" description="2-oxoglutarate dehydrogenase E1 component N-terminal" evidence="2">
    <location>
        <begin position="11"/>
        <end position="42"/>
    </location>
</feature>
<feature type="region of interest" description="Disordered" evidence="1">
    <location>
        <begin position="36"/>
        <end position="78"/>
    </location>
</feature>
<feature type="non-terminal residue" evidence="3">
    <location>
        <position position="78"/>
    </location>
</feature>
<accession>A0ABW1QRD5</accession>
<dbReference type="Proteomes" id="UP001596097">
    <property type="component" value="Unassembled WGS sequence"/>
</dbReference>
<proteinExistence type="predicted"/>
<gene>
    <name evidence="3" type="ORF">ACFPYK_18230</name>
</gene>
<dbReference type="EMBL" id="JBHSQL010000017">
    <property type="protein sequence ID" value="MFC6151347.1"/>
    <property type="molecule type" value="Genomic_DNA"/>
</dbReference>
<evidence type="ECO:0000313" key="4">
    <source>
        <dbReference type="Proteomes" id="UP001596097"/>
    </source>
</evidence>
<evidence type="ECO:0000256" key="1">
    <source>
        <dbReference type="SAM" id="MobiDB-lite"/>
    </source>
</evidence>
<feature type="compositionally biased region" description="Low complexity" evidence="1">
    <location>
        <begin position="46"/>
        <end position="78"/>
    </location>
</feature>
<keyword evidence="4" id="KW-1185">Reference proteome</keyword>
<protein>
    <recommendedName>
        <fullName evidence="2">2-oxoglutarate dehydrogenase E1 component N-terminal domain-containing protein</fullName>
    </recommendedName>
</protein>